<proteinExistence type="predicted"/>
<reference evidence="1" key="1">
    <citation type="submission" date="2022-01" db="EMBL/GenBank/DDBJ databases">
        <title>Genome-Based Taxonomic Classification of the Phylum Actinobacteria.</title>
        <authorList>
            <person name="Gao Y."/>
        </authorList>
    </citation>
    <scope>NUCLEOTIDE SEQUENCE</scope>
    <source>
        <strain evidence="1">KLBMP 8922</strain>
    </source>
</reference>
<dbReference type="Proteomes" id="UP001165378">
    <property type="component" value="Unassembled WGS sequence"/>
</dbReference>
<dbReference type="EMBL" id="JAKFHA010000018">
    <property type="protein sequence ID" value="MCF2530739.1"/>
    <property type="molecule type" value="Genomic_DNA"/>
</dbReference>
<dbReference type="RefSeq" id="WP_235055400.1">
    <property type="nucleotide sequence ID" value="NZ_JAKFHA010000018.1"/>
</dbReference>
<protein>
    <submittedName>
        <fullName evidence="1">Uncharacterized protein</fullName>
    </submittedName>
</protein>
<organism evidence="1 2">
    <name type="scientific">Yinghuangia soli</name>
    <dbReference type="NCBI Taxonomy" id="2908204"/>
    <lineage>
        <taxon>Bacteria</taxon>
        <taxon>Bacillati</taxon>
        <taxon>Actinomycetota</taxon>
        <taxon>Actinomycetes</taxon>
        <taxon>Kitasatosporales</taxon>
        <taxon>Streptomycetaceae</taxon>
        <taxon>Yinghuangia</taxon>
    </lineage>
</organism>
<comment type="caution">
    <text evidence="1">The sequence shown here is derived from an EMBL/GenBank/DDBJ whole genome shotgun (WGS) entry which is preliminary data.</text>
</comment>
<dbReference type="AlphaFoldDB" id="A0AA41Q5G3"/>
<sequence length="167" mass="17496">MDERVALSLIRMAAADMLPAVGWGQPPDAQLVRLGVDALCAGVDSPSLAQLAGLGRNEYGEARDLFVCVLDELGLVPLTGDTLADARWIVARWWIGEIAAGRLEPLEGAMLIGFQVATELGHPAALEPFFDAAMAATDPDHDSSSSSAKADIAGRVVRAAREFVAAG</sequence>
<name>A0AA41Q5G3_9ACTN</name>
<evidence type="ECO:0000313" key="2">
    <source>
        <dbReference type="Proteomes" id="UP001165378"/>
    </source>
</evidence>
<evidence type="ECO:0000313" key="1">
    <source>
        <dbReference type="EMBL" id="MCF2530739.1"/>
    </source>
</evidence>
<accession>A0AA41Q5G3</accession>
<gene>
    <name evidence="1" type="ORF">LZ495_26465</name>
</gene>
<keyword evidence="2" id="KW-1185">Reference proteome</keyword>